<accession>A0ABX7UQC9</accession>
<dbReference type="InterPro" id="IPR045851">
    <property type="entry name" value="AMP-bd_C_sf"/>
</dbReference>
<dbReference type="SUPFAM" id="SSF56801">
    <property type="entry name" value="Acetyl-CoA synthetase-like"/>
    <property type="match status" value="1"/>
</dbReference>
<protein>
    <submittedName>
        <fullName evidence="2">Acyl-CoA synthetase</fullName>
    </submittedName>
</protein>
<sequence length="85" mass="9484">MNTISVTGGKKTIAGSISRTIARCARGDLRVGKNGRCDQRRALQQKIRRRVITGCGRHAIPRHIYFVPELPRTFSGKVVRQQLAV</sequence>
<name>A0ABX7UQC9_9GAMM</name>
<evidence type="ECO:0000313" key="2">
    <source>
        <dbReference type="EMBL" id="QTF07841.1"/>
    </source>
</evidence>
<dbReference type="Pfam" id="PF13193">
    <property type="entry name" value="AMP-binding_C"/>
    <property type="match status" value="1"/>
</dbReference>
<evidence type="ECO:0000259" key="1">
    <source>
        <dbReference type="Pfam" id="PF13193"/>
    </source>
</evidence>
<keyword evidence="3" id="KW-1185">Reference proteome</keyword>
<dbReference type="EMBL" id="CP050854">
    <property type="protein sequence ID" value="QTF07841.1"/>
    <property type="molecule type" value="Genomic_DNA"/>
</dbReference>
<dbReference type="Gene3D" id="3.30.300.30">
    <property type="match status" value="1"/>
</dbReference>
<reference evidence="2 3" key="1">
    <citation type="submission" date="2020-03" db="EMBL/GenBank/DDBJ databases">
        <authorList>
            <person name="Bakhshi Ganjeh M."/>
        </authorList>
    </citation>
    <scope>NUCLEOTIDE SEQUENCE [LARGE SCALE GENOMIC DNA]</scope>
    <source>
        <strain evidence="3">Iran 50</strain>
    </source>
</reference>
<evidence type="ECO:0000313" key="3">
    <source>
        <dbReference type="Proteomes" id="UP000671960"/>
    </source>
</evidence>
<dbReference type="Proteomes" id="UP000671960">
    <property type="component" value="Chromosome"/>
</dbReference>
<proteinExistence type="predicted"/>
<gene>
    <name evidence="2" type="ORF">HC231_07740</name>
</gene>
<feature type="domain" description="AMP-binding enzyme C-terminal" evidence="1">
    <location>
        <begin position="39"/>
        <end position="77"/>
    </location>
</feature>
<organism evidence="2 3">
    <name type="scientific">Brenneria izadpanahii</name>
    <dbReference type="NCBI Taxonomy" id="2722756"/>
    <lineage>
        <taxon>Bacteria</taxon>
        <taxon>Pseudomonadati</taxon>
        <taxon>Pseudomonadota</taxon>
        <taxon>Gammaproteobacteria</taxon>
        <taxon>Enterobacterales</taxon>
        <taxon>Pectobacteriaceae</taxon>
        <taxon>Brenneria</taxon>
    </lineage>
</organism>
<dbReference type="InterPro" id="IPR025110">
    <property type="entry name" value="AMP-bd_C"/>
</dbReference>